<reference evidence="2" key="1">
    <citation type="submission" date="2021-03" db="EMBL/GenBank/DDBJ databases">
        <authorList>
            <person name="Kanchanasin P."/>
            <person name="Saeng-In P."/>
            <person name="Phongsopitanun W."/>
            <person name="Yuki M."/>
            <person name="Kudo T."/>
            <person name="Ohkuma M."/>
            <person name="Tanasupawat S."/>
        </authorList>
    </citation>
    <scope>NUCLEOTIDE SEQUENCE</scope>
    <source>
        <strain evidence="2">GKU 128</strain>
    </source>
</reference>
<feature type="transmembrane region" description="Helical" evidence="1">
    <location>
        <begin position="20"/>
        <end position="39"/>
    </location>
</feature>
<evidence type="ECO:0000256" key="1">
    <source>
        <dbReference type="SAM" id="Phobius"/>
    </source>
</evidence>
<name>A0A939T8S4_9ACTN</name>
<dbReference type="RefSeq" id="WP_208261504.1">
    <property type="nucleotide sequence ID" value="NZ_JAGEOJ010000021.1"/>
</dbReference>
<keyword evidence="3" id="KW-1185">Reference proteome</keyword>
<accession>A0A939T8S4</accession>
<protein>
    <submittedName>
        <fullName evidence="2">Uncharacterized protein</fullName>
    </submittedName>
</protein>
<keyword evidence="1" id="KW-1133">Transmembrane helix</keyword>
<comment type="caution">
    <text evidence="2">The sequence shown here is derived from an EMBL/GenBank/DDBJ whole genome shotgun (WGS) entry which is preliminary data.</text>
</comment>
<dbReference type="Proteomes" id="UP000669179">
    <property type="component" value="Unassembled WGS sequence"/>
</dbReference>
<proteinExistence type="predicted"/>
<organism evidence="2 3">
    <name type="scientific">Actinomadura barringtoniae</name>
    <dbReference type="NCBI Taxonomy" id="1427535"/>
    <lineage>
        <taxon>Bacteria</taxon>
        <taxon>Bacillati</taxon>
        <taxon>Actinomycetota</taxon>
        <taxon>Actinomycetes</taxon>
        <taxon>Streptosporangiales</taxon>
        <taxon>Thermomonosporaceae</taxon>
        <taxon>Actinomadura</taxon>
    </lineage>
</organism>
<dbReference type="EMBL" id="JAGEOJ010000021">
    <property type="protein sequence ID" value="MBO2453474.1"/>
    <property type="molecule type" value="Genomic_DNA"/>
</dbReference>
<gene>
    <name evidence="2" type="ORF">J4573_40725</name>
</gene>
<sequence>MYAWIWRHLPGQWPLKTAAATALVAAFALVLWYVAFPWLEPKVQFDRGVINTPSSPSAPATPDRR</sequence>
<keyword evidence="1" id="KW-0812">Transmembrane</keyword>
<keyword evidence="1" id="KW-0472">Membrane</keyword>
<dbReference type="AlphaFoldDB" id="A0A939T8S4"/>
<evidence type="ECO:0000313" key="2">
    <source>
        <dbReference type="EMBL" id="MBO2453474.1"/>
    </source>
</evidence>
<evidence type="ECO:0000313" key="3">
    <source>
        <dbReference type="Proteomes" id="UP000669179"/>
    </source>
</evidence>